<gene>
    <name evidence="7" type="ORF">EEDITHA_LOCUS10147</name>
</gene>
<dbReference type="AlphaFoldDB" id="A0AAU9U9G9"/>
<keyword evidence="4 5" id="KW-0238">DNA-binding</keyword>
<keyword evidence="2 5" id="KW-0863">Zinc-finger</keyword>
<dbReference type="Proteomes" id="UP001153954">
    <property type="component" value="Unassembled WGS sequence"/>
</dbReference>
<keyword evidence="3" id="KW-0862">Zinc</keyword>
<dbReference type="SUPFAM" id="SSF57716">
    <property type="entry name" value="Glucocorticoid receptor-like (DNA-binding domain)"/>
    <property type="match status" value="1"/>
</dbReference>
<evidence type="ECO:0000256" key="2">
    <source>
        <dbReference type="ARBA" id="ARBA00022771"/>
    </source>
</evidence>
<dbReference type="Pfam" id="PF21787">
    <property type="entry name" value="TNP-like_RNaseH_N"/>
    <property type="match status" value="1"/>
</dbReference>
<name>A0AAU9U9G9_EUPED</name>
<evidence type="ECO:0000256" key="3">
    <source>
        <dbReference type="ARBA" id="ARBA00022833"/>
    </source>
</evidence>
<dbReference type="Pfam" id="PF21788">
    <property type="entry name" value="TNP-like_GBD"/>
    <property type="match status" value="1"/>
</dbReference>
<dbReference type="InterPro" id="IPR048365">
    <property type="entry name" value="TNP-like_RNaseH_N"/>
</dbReference>
<dbReference type="Pfam" id="PF21789">
    <property type="entry name" value="TNP-like_RNaseH_C"/>
    <property type="match status" value="1"/>
</dbReference>
<sequence length="933" mass="107325">MGLFKCCVGGCSATNETHRLFSFPKNDHLRNLWLSFLVPTNSILVGLSKEQLLRKRVCEKHFDKHQFDEEGKRLRYSYPCLFTDDEIAHGVPLSSRESVRNALSDHNYYKENSNEDINATDELFIIGRAGDDFHGHPLCLNEVAVKRHRDVADQPSCSFSKEVEFSTLREHSDSAVKKLNSKKRKFVKHVTKVTENSLGKTVTQRLEQAVSYGNIAALFNNFGFLSKQAQTFLLMQLKQCRKYKTGRRFTLDEKLTALVLWKQSPKSYRLLENMFALPNKRTLNRLSEKIIIEPGLSSRVFKYISNKTKNWNSQQKLCTIVFDEIALTPHLTYNEKADEINGFVDVAGNRKMRFCDHALVFMIRGVCSSWRQTVAFYFCEGTVSSASLQNILKQLVEQVAQTGLIPLGLVCDQGSTFRSAIKSLREMTIQKRSHQNEKDDGTIIIAGYSLSVFFDPPHLLKGLRNNFLSKNIIWKGKTATWKDIQFIYDLDSKLGHTRTLPKLTAHHVDPDKIKKMKVSVAAQVLSARTAAMLKYTNTLNHLYTGSSSSMETTAEVVEFFDELFDSVNCYPGGATKGKLRKAVKMNSPHVQFWTEAIKKLKELKYEDMSSKLALQSGKPRLVRVPSVDGWITTLESFIRITKILFEKYAVKYYYPRNVNQDPLENFFGRVRALNYRNVNPDANTFIYAYKSLLFSRLLSPHSKFANCEVDNGDALIDLSLLFEDENNENNDNINQNIIPSTSQKSHVPKNYISGSITQEVVLEKIKVQCSAYTAGYICRKMTQTFNCKTCLETYTSSSTEDNIYSYIRHREYKLLKNNNLVYPSSKLLMLYRDASSYIHNYLNKNACQKRIGLNLRKNLENFKFSWLGCQNPHTNLLKNIFLKYVIRLHVHNWSNILNKILKGGIEEKYILKMSDIHKTAYVKYRCNKLRKKT</sequence>
<evidence type="ECO:0000256" key="5">
    <source>
        <dbReference type="PROSITE-ProRule" id="PRU00309"/>
    </source>
</evidence>
<dbReference type="SMART" id="SM00980">
    <property type="entry name" value="THAP"/>
    <property type="match status" value="1"/>
</dbReference>
<evidence type="ECO:0000256" key="1">
    <source>
        <dbReference type="ARBA" id="ARBA00022723"/>
    </source>
</evidence>
<dbReference type="GO" id="GO:0008270">
    <property type="term" value="F:zinc ion binding"/>
    <property type="evidence" value="ECO:0007669"/>
    <property type="project" value="UniProtKB-KW"/>
</dbReference>
<evidence type="ECO:0000313" key="7">
    <source>
        <dbReference type="EMBL" id="CAH2094596.1"/>
    </source>
</evidence>
<dbReference type="InterPro" id="IPR048367">
    <property type="entry name" value="TNP-like_RNaseH_C"/>
</dbReference>
<dbReference type="InterPro" id="IPR038441">
    <property type="entry name" value="THAP_Znf_sf"/>
</dbReference>
<comment type="caution">
    <text evidence="7">The sequence shown here is derived from an EMBL/GenBank/DDBJ whole genome shotgun (WGS) entry which is preliminary data.</text>
</comment>
<keyword evidence="8" id="KW-1185">Reference proteome</keyword>
<dbReference type="PROSITE" id="PS50950">
    <property type="entry name" value="ZF_THAP"/>
    <property type="match status" value="1"/>
</dbReference>
<organism evidence="7 8">
    <name type="scientific">Euphydryas editha</name>
    <name type="common">Edith's checkerspot</name>
    <dbReference type="NCBI Taxonomy" id="104508"/>
    <lineage>
        <taxon>Eukaryota</taxon>
        <taxon>Metazoa</taxon>
        <taxon>Ecdysozoa</taxon>
        <taxon>Arthropoda</taxon>
        <taxon>Hexapoda</taxon>
        <taxon>Insecta</taxon>
        <taxon>Pterygota</taxon>
        <taxon>Neoptera</taxon>
        <taxon>Endopterygota</taxon>
        <taxon>Lepidoptera</taxon>
        <taxon>Glossata</taxon>
        <taxon>Ditrysia</taxon>
        <taxon>Papilionoidea</taxon>
        <taxon>Nymphalidae</taxon>
        <taxon>Nymphalinae</taxon>
        <taxon>Euphydryas</taxon>
    </lineage>
</organism>
<dbReference type="Gene3D" id="6.20.210.20">
    <property type="entry name" value="THAP domain"/>
    <property type="match status" value="1"/>
</dbReference>
<evidence type="ECO:0000256" key="4">
    <source>
        <dbReference type="ARBA" id="ARBA00023125"/>
    </source>
</evidence>
<keyword evidence="1" id="KW-0479">Metal-binding</keyword>
<evidence type="ECO:0000313" key="8">
    <source>
        <dbReference type="Proteomes" id="UP001153954"/>
    </source>
</evidence>
<dbReference type="EMBL" id="CAKOGL010000014">
    <property type="protein sequence ID" value="CAH2094596.1"/>
    <property type="molecule type" value="Genomic_DNA"/>
</dbReference>
<feature type="domain" description="THAP-type" evidence="6">
    <location>
        <begin position="1"/>
        <end position="82"/>
    </location>
</feature>
<accession>A0AAU9U9G9</accession>
<evidence type="ECO:0000259" key="6">
    <source>
        <dbReference type="PROSITE" id="PS50950"/>
    </source>
</evidence>
<reference evidence="7" key="1">
    <citation type="submission" date="2022-03" db="EMBL/GenBank/DDBJ databases">
        <authorList>
            <person name="Tunstrom K."/>
        </authorList>
    </citation>
    <scope>NUCLEOTIDE SEQUENCE</scope>
</reference>
<proteinExistence type="predicted"/>
<dbReference type="GO" id="GO:0003677">
    <property type="term" value="F:DNA binding"/>
    <property type="evidence" value="ECO:0007669"/>
    <property type="project" value="UniProtKB-UniRule"/>
</dbReference>
<dbReference type="PANTHER" id="PTHR47577:SF2">
    <property type="entry name" value="THAP DOMAIN CONTAINING 9"/>
    <property type="match status" value="1"/>
</dbReference>
<dbReference type="InterPro" id="IPR006612">
    <property type="entry name" value="THAP_Znf"/>
</dbReference>
<dbReference type="PANTHER" id="PTHR47577">
    <property type="entry name" value="THAP DOMAIN-CONTAINING PROTEIN 6"/>
    <property type="match status" value="1"/>
</dbReference>
<dbReference type="Pfam" id="PF05485">
    <property type="entry name" value="THAP"/>
    <property type="match status" value="1"/>
</dbReference>
<dbReference type="InterPro" id="IPR048366">
    <property type="entry name" value="TNP-like_GBD"/>
</dbReference>
<protein>
    <recommendedName>
        <fullName evidence="6">THAP-type domain-containing protein</fullName>
    </recommendedName>
</protein>